<dbReference type="GO" id="GO:0046872">
    <property type="term" value="F:metal ion binding"/>
    <property type="evidence" value="ECO:0007669"/>
    <property type="project" value="UniProtKB-KW"/>
</dbReference>
<feature type="domain" description="LIM zinc-binding" evidence="7">
    <location>
        <begin position="90"/>
        <end position="148"/>
    </location>
</feature>
<reference evidence="8 9" key="1">
    <citation type="submission" date="2020-11" db="EMBL/GenBank/DDBJ databases">
        <authorList>
            <person name="Wallbank WR R."/>
            <person name="Pardo Diaz C."/>
            <person name="Kozak K."/>
            <person name="Martin S."/>
            <person name="Jiggins C."/>
            <person name="Moest M."/>
            <person name="Warren A I."/>
            <person name="Generalovic N T."/>
            <person name="Byers J.R.P. K."/>
            <person name="Montejo-Kovacevich G."/>
            <person name="Yen C E."/>
        </authorList>
    </citation>
    <scope>NUCLEOTIDE SEQUENCE [LARGE SCALE GENOMIC DNA]</scope>
</reference>
<evidence type="ECO:0000313" key="8">
    <source>
        <dbReference type="EMBL" id="CAD7080207.1"/>
    </source>
</evidence>
<evidence type="ECO:0000256" key="6">
    <source>
        <dbReference type="SAM" id="MobiDB-lite"/>
    </source>
</evidence>
<dbReference type="Gene3D" id="2.10.110.10">
    <property type="entry name" value="Cysteine Rich Protein"/>
    <property type="match status" value="1"/>
</dbReference>
<keyword evidence="1 5" id="KW-0479">Metal-binding</keyword>
<gene>
    <name evidence="8" type="ORF">HERILL_LOCUS3373</name>
</gene>
<protein>
    <recommendedName>
        <fullName evidence="7">LIM zinc-binding domain-containing protein</fullName>
    </recommendedName>
</protein>
<dbReference type="InParanoid" id="A0A7R8UG30"/>
<dbReference type="InterPro" id="IPR001781">
    <property type="entry name" value="Znf_LIM"/>
</dbReference>
<accession>A0A7R8UG30</accession>
<evidence type="ECO:0000313" key="9">
    <source>
        <dbReference type="Proteomes" id="UP000594454"/>
    </source>
</evidence>
<dbReference type="AlphaFoldDB" id="A0A7R8UG30"/>
<dbReference type="Proteomes" id="UP000594454">
    <property type="component" value="Chromosome 1"/>
</dbReference>
<feature type="region of interest" description="Disordered" evidence="6">
    <location>
        <begin position="1"/>
        <end position="56"/>
    </location>
</feature>
<dbReference type="SUPFAM" id="SSF57716">
    <property type="entry name" value="Glucocorticoid receptor-like (DNA-binding domain)"/>
    <property type="match status" value="2"/>
</dbReference>
<keyword evidence="3 5" id="KW-0862">Zinc</keyword>
<dbReference type="PROSITE" id="PS50023">
    <property type="entry name" value="LIM_DOMAIN_2"/>
    <property type="match status" value="1"/>
</dbReference>
<dbReference type="SMART" id="SM00132">
    <property type="entry name" value="LIM"/>
    <property type="match status" value="1"/>
</dbReference>
<evidence type="ECO:0000256" key="1">
    <source>
        <dbReference type="ARBA" id="ARBA00022723"/>
    </source>
</evidence>
<keyword evidence="4 5" id="KW-0440">LIM domain</keyword>
<dbReference type="InterPro" id="IPR050945">
    <property type="entry name" value="LMO_RBTN_TF"/>
</dbReference>
<organism evidence="8 9">
    <name type="scientific">Hermetia illucens</name>
    <name type="common">Black soldier fly</name>
    <dbReference type="NCBI Taxonomy" id="343691"/>
    <lineage>
        <taxon>Eukaryota</taxon>
        <taxon>Metazoa</taxon>
        <taxon>Ecdysozoa</taxon>
        <taxon>Arthropoda</taxon>
        <taxon>Hexapoda</taxon>
        <taxon>Insecta</taxon>
        <taxon>Pterygota</taxon>
        <taxon>Neoptera</taxon>
        <taxon>Endopterygota</taxon>
        <taxon>Diptera</taxon>
        <taxon>Brachycera</taxon>
        <taxon>Stratiomyomorpha</taxon>
        <taxon>Stratiomyidae</taxon>
        <taxon>Hermetiinae</taxon>
        <taxon>Hermetia</taxon>
    </lineage>
</organism>
<feature type="compositionally biased region" description="Polar residues" evidence="6">
    <location>
        <begin position="9"/>
        <end position="19"/>
    </location>
</feature>
<keyword evidence="9" id="KW-1185">Reference proteome</keyword>
<evidence type="ECO:0000256" key="3">
    <source>
        <dbReference type="ARBA" id="ARBA00022833"/>
    </source>
</evidence>
<proteinExistence type="predicted"/>
<evidence type="ECO:0000256" key="5">
    <source>
        <dbReference type="PROSITE-ProRule" id="PRU00125"/>
    </source>
</evidence>
<sequence length="148" mass="15435">MNPHFQPYTDLSSPNTPSPDGNYTNLGGTGTGGVGGNGTSANSGGGAGGGVITGNGNTMVHHQNGHPQQMPMDGGGQTNFHHLNNNSPVKHCAGCGGKIVERFFLHALDRYWHNSCLKCYCCGAMLADIGSSCFTRSGMILCKADYSR</sequence>
<dbReference type="PROSITE" id="PS00478">
    <property type="entry name" value="LIM_DOMAIN_1"/>
    <property type="match status" value="1"/>
</dbReference>
<keyword evidence="2" id="KW-0677">Repeat</keyword>
<dbReference type="Pfam" id="PF00412">
    <property type="entry name" value="LIM"/>
    <property type="match status" value="1"/>
</dbReference>
<evidence type="ECO:0000259" key="7">
    <source>
        <dbReference type="PROSITE" id="PS50023"/>
    </source>
</evidence>
<dbReference type="EMBL" id="LR899009">
    <property type="protein sequence ID" value="CAD7080207.1"/>
    <property type="molecule type" value="Genomic_DNA"/>
</dbReference>
<dbReference type="PANTHER" id="PTHR45787">
    <property type="entry name" value="LD11652P"/>
    <property type="match status" value="1"/>
</dbReference>
<feature type="compositionally biased region" description="Gly residues" evidence="6">
    <location>
        <begin position="27"/>
        <end position="53"/>
    </location>
</feature>
<name>A0A7R8UG30_HERIL</name>
<dbReference type="CDD" id="cd09386">
    <property type="entry name" value="LIM1_LMO4"/>
    <property type="match status" value="1"/>
</dbReference>
<evidence type="ECO:0000256" key="2">
    <source>
        <dbReference type="ARBA" id="ARBA00022737"/>
    </source>
</evidence>
<dbReference type="PANTHER" id="PTHR45787:SF13">
    <property type="entry name" value="LD11652P"/>
    <property type="match status" value="1"/>
</dbReference>
<evidence type="ECO:0000256" key="4">
    <source>
        <dbReference type="ARBA" id="ARBA00023038"/>
    </source>
</evidence>